<name>A0A2D2CY59_METT3</name>
<organism evidence="1 2">
    <name type="scientific">Methylosinus trichosporium (strain ATCC 35070 / NCIMB 11131 / UNIQEM 75 / OB3b)</name>
    <dbReference type="NCBI Taxonomy" id="595536"/>
    <lineage>
        <taxon>Bacteria</taxon>
        <taxon>Pseudomonadati</taxon>
        <taxon>Pseudomonadota</taxon>
        <taxon>Alphaproteobacteria</taxon>
        <taxon>Hyphomicrobiales</taxon>
        <taxon>Methylocystaceae</taxon>
        <taxon>Methylosinus</taxon>
    </lineage>
</organism>
<dbReference type="EMBL" id="CP023737">
    <property type="protein sequence ID" value="ATQ67678.1"/>
    <property type="molecule type" value="Genomic_DNA"/>
</dbReference>
<keyword evidence="2" id="KW-1185">Reference proteome</keyword>
<dbReference type="AlphaFoldDB" id="A0A2D2CY59"/>
<accession>A0A2D2CY59</accession>
<proteinExistence type="predicted"/>
<protein>
    <recommendedName>
        <fullName evidence="3">Peptidase S24/S26A/S26B/S26C domain-containing protein</fullName>
    </recommendedName>
</protein>
<evidence type="ECO:0000313" key="2">
    <source>
        <dbReference type="Proteomes" id="UP000230709"/>
    </source>
</evidence>
<dbReference type="RefSeq" id="WP_024749912.1">
    <property type="nucleotide sequence ID" value="NZ_ADVE02000001.1"/>
</dbReference>
<reference evidence="2" key="1">
    <citation type="submission" date="2017-10" db="EMBL/GenBank/DDBJ databases">
        <title>Completed PacBio SMRT sequence of Methylosinus trichosporium OB3b reveals presence of a third large plasmid.</title>
        <authorList>
            <person name="Charles T.C."/>
            <person name="Lynch M.D.J."/>
            <person name="Heil J.R."/>
            <person name="Cheng J."/>
        </authorList>
    </citation>
    <scope>NUCLEOTIDE SEQUENCE [LARGE SCALE GENOMIC DNA]</scope>
    <source>
        <strain evidence="2">OB3b</strain>
    </source>
</reference>
<sequence length="107" mass="11614">MSTVKGLVEAAGQSAEPVALDGQMLMIGDPVSPDDALTWFEGRPIIAGDRHGNRYFKRLRRGEASTVVLESLEISGGFPPTVLTLQTGRTTDLEEARPVYGVLFERP</sequence>
<evidence type="ECO:0008006" key="3">
    <source>
        <dbReference type="Google" id="ProtNLM"/>
    </source>
</evidence>
<gene>
    <name evidence="1" type="ORF">CQW49_07085</name>
</gene>
<evidence type="ECO:0000313" key="1">
    <source>
        <dbReference type="EMBL" id="ATQ67678.1"/>
    </source>
</evidence>
<dbReference type="Proteomes" id="UP000230709">
    <property type="component" value="Chromosome"/>
</dbReference>
<dbReference type="KEGG" id="mtw:CQW49_07085"/>